<dbReference type="Gene3D" id="3.40.1410.10">
    <property type="entry name" value="Chorismate lyase-like"/>
    <property type="match status" value="1"/>
</dbReference>
<dbReference type="SUPFAM" id="SSF64288">
    <property type="entry name" value="Chorismate lyase-like"/>
    <property type="match status" value="1"/>
</dbReference>
<gene>
    <name evidence="2" type="ORF">GSM42_18945</name>
</gene>
<dbReference type="GO" id="GO:0006355">
    <property type="term" value="P:regulation of DNA-templated transcription"/>
    <property type="evidence" value="ECO:0007669"/>
    <property type="project" value="InterPro"/>
</dbReference>
<dbReference type="EMBL" id="WUUL01000018">
    <property type="protein sequence ID" value="MXQ55763.1"/>
    <property type="molecule type" value="Genomic_DNA"/>
</dbReference>
<evidence type="ECO:0000313" key="3">
    <source>
        <dbReference type="Proteomes" id="UP000430692"/>
    </source>
</evidence>
<protein>
    <submittedName>
        <fullName evidence="2">UTRA domain-containing protein</fullName>
    </submittedName>
</protein>
<sequence length="75" mass="8968">MDESVLYTSIYKYMEIQLQLTIKSAHKIIRTAKPNDMDKKYLHFEETDPVLEVDQIAFLDNGTIFEYSFSRHPFY</sequence>
<name>A0A6I4VY27_9BACL</name>
<accession>A0A6I4VY27</accession>
<evidence type="ECO:0000259" key="1">
    <source>
        <dbReference type="Pfam" id="PF07702"/>
    </source>
</evidence>
<feature type="domain" description="UbiC transcription regulator-associated" evidence="1">
    <location>
        <begin position="3"/>
        <end position="73"/>
    </location>
</feature>
<proteinExistence type="predicted"/>
<organism evidence="2 3">
    <name type="scientific">Shimazuella alba</name>
    <dbReference type="NCBI Taxonomy" id="2690964"/>
    <lineage>
        <taxon>Bacteria</taxon>
        <taxon>Bacillati</taxon>
        <taxon>Bacillota</taxon>
        <taxon>Bacilli</taxon>
        <taxon>Bacillales</taxon>
        <taxon>Thermoactinomycetaceae</taxon>
        <taxon>Shimazuella</taxon>
    </lineage>
</organism>
<dbReference type="InterPro" id="IPR011663">
    <property type="entry name" value="UTRA"/>
</dbReference>
<dbReference type="InterPro" id="IPR028978">
    <property type="entry name" value="Chorismate_lyase_/UTRA_dom_sf"/>
</dbReference>
<dbReference type="GO" id="GO:0003677">
    <property type="term" value="F:DNA binding"/>
    <property type="evidence" value="ECO:0007669"/>
    <property type="project" value="InterPro"/>
</dbReference>
<comment type="caution">
    <text evidence="2">The sequence shown here is derived from an EMBL/GenBank/DDBJ whole genome shotgun (WGS) entry which is preliminary data.</text>
</comment>
<keyword evidence="3" id="KW-1185">Reference proteome</keyword>
<evidence type="ECO:0000313" key="2">
    <source>
        <dbReference type="EMBL" id="MXQ55763.1"/>
    </source>
</evidence>
<dbReference type="AlphaFoldDB" id="A0A6I4VY27"/>
<dbReference type="RefSeq" id="WP_160803112.1">
    <property type="nucleotide sequence ID" value="NZ_WUUL01000018.1"/>
</dbReference>
<dbReference type="Proteomes" id="UP000430692">
    <property type="component" value="Unassembled WGS sequence"/>
</dbReference>
<dbReference type="Pfam" id="PF07702">
    <property type="entry name" value="UTRA"/>
    <property type="match status" value="1"/>
</dbReference>
<reference evidence="2 3" key="1">
    <citation type="submission" date="2019-12" db="EMBL/GenBank/DDBJ databases">
        <title>Whole-genome analyses of novel actinobacteria.</title>
        <authorList>
            <person name="Sahin N."/>
            <person name="Saygin H."/>
        </authorList>
    </citation>
    <scope>NUCLEOTIDE SEQUENCE [LARGE SCALE GENOMIC DNA]</scope>
    <source>
        <strain evidence="2 3">KC615</strain>
    </source>
</reference>